<sequence length="113" mass="12053">MLETKKATLPNLCKGPPGRRGLYQSSLGISQAQPGIAQGSGELNMQGSSRGGVPVSFLERISARERSETEFPVGADDEDDNFERERKRFLLLDFAGDAGDDDDSSASGSSSDL</sequence>
<reference evidence="2 3" key="1">
    <citation type="journal article" date="2012" name="Genome Biol.">
        <title>Genome and low-iron response of an oceanic diatom adapted to chronic iron limitation.</title>
        <authorList>
            <person name="Lommer M."/>
            <person name="Specht M."/>
            <person name="Roy A.S."/>
            <person name="Kraemer L."/>
            <person name="Andreson R."/>
            <person name="Gutowska M.A."/>
            <person name="Wolf J."/>
            <person name="Bergner S.V."/>
            <person name="Schilhabel M.B."/>
            <person name="Klostermeier U.C."/>
            <person name="Beiko R.G."/>
            <person name="Rosenstiel P."/>
            <person name="Hippler M."/>
            <person name="Laroche J."/>
        </authorList>
    </citation>
    <scope>NUCLEOTIDE SEQUENCE [LARGE SCALE GENOMIC DNA]</scope>
    <source>
        <strain evidence="2 3">CCMP1005</strain>
    </source>
</reference>
<feature type="region of interest" description="Disordered" evidence="1">
    <location>
        <begin position="33"/>
        <end position="52"/>
    </location>
</feature>
<feature type="region of interest" description="Disordered" evidence="1">
    <location>
        <begin position="1"/>
        <end position="20"/>
    </location>
</feature>
<feature type="non-terminal residue" evidence="2">
    <location>
        <position position="113"/>
    </location>
</feature>
<keyword evidence="3" id="KW-1185">Reference proteome</keyword>
<evidence type="ECO:0000256" key="1">
    <source>
        <dbReference type="SAM" id="MobiDB-lite"/>
    </source>
</evidence>
<dbReference type="AlphaFoldDB" id="K0S2J7"/>
<gene>
    <name evidence="2" type="ORF">THAOC_27499</name>
</gene>
<comment type="caution">
    <text evidence="2">The sequence shown here is derived from an EMBL/GenBank/DDBJ whole genome shotgun (WGS) entry which is preliminary data.</text>
</comment>
<feature type="region of interest" description="Disordered" evidence="1">
    <location>
        <begin position="93"/>
        <end position="113"/>
    </location>
</feature>
<evidence type="ECO:0000313" key="2">
    <source>
        <dbReference type="EMBL" id="EJK53122.1"/>
    </source>
</evidence>
<proteinExistence type="predicted"/>
<accession>K0S2J7</accession>
<dbReference type="Proteomes" id="UP000266841">
    <property type="component" value="Unassembled WGS sequence"/>
</dbReference>
<organism evidence="2 3">
    <name type="scientific">Thalassiosira oceanica</name>
    <name type="common">Marine diatom</name>
    <dbReference type="NCBI Taxonomy" id="159749"/>
    <lineage>
        <taxon>Eukaryota</taxon>
        <taxon>Sar</taxon>
        <taxon>Stramenopiles</taxon>
        <taxon>Ochrophyta</taxon>
        <taxon>Bacillariophyta</taxon>
        <taxon>Coscinodiscophyceae</taxon>
        <taxon>Thalassiosirophycidae</taxon>
        <taxon>Thalassiosirales</taxon>
        <taxon>Thalassiosiraceae</taxon>
        <taxon>Thalassiosira</taxon>
    </lineage>
</organism>
<dbReference type="EMBL" id="AGNL01038453">
    <property type="protein sequence ID" value="EJK53122.1"/>
    <property type="molecule type" value="Genomic_DNA"/>
</dbReference>
<protein>
    <submittedName>
        <fullName evidence="2">Uncharacterized protein</fullName>
    </submittedName>
</protein>
<evidence type="ECO:0000313" key="3">
    <source>
        <dbReference type="Proteomes" id="UP000266841"/>
    </source>
</evidence>
<name>K0S2J7_THAOC</name>